<accession>A0A428IZ21</accession>
<keyword evidence="4" id="KW-0548">Nucleotidyltransferase</keyword>
<dbReference type="Pfam" id="PF13155">
    <property type="entry name" value="Toprim_2"/>
    <property type="match status" value="1"/>
</dbReference>
<evidence type="ECO:0000256" key="3">
    <source>
        <dbReference type="ARBA" id="ARBA00022679"/>
    </source>
</evidence>
<evidence type="ECO:0000256" key="7">
    <source>
        <dbReference type="ARBA" id="ARBA00022771"/>
    </source>
</evidence>
<keyword evidence="1" id="KW-0240">DNA-directed RNA polymerase</keyword>
<proteinExistence type="predicted"/>
<evidence type="ECO:0000256" key="4">
    <source>
        <dbReference type="ARBA" id="ARBA00022695"/>
    </source>
</evidence>
<sequence>MPLLSPSTVQAVKNLPVDAVIGAYIDLKKKGSTLQACCPFHQEKTPSFHVTIGRGTFRCYGCHAGGDGIAFVQRLQKLDFVPAIEEIAQKHGITLQYDQSLSPEQLAAEMQRRQANKDVTAALEFAAGWYAAQELPAEFVQERGLSDEILKLATVGYAPIGPRALLDAANAAGILGPVLVAADLVHLHQKDGRNTYYDTFQNRAMLPVRDWRGTVVGFSGRNLGPAMPKGEGPPKYRNTNDKAWTKGDHLHGLDVAAPAIEQAKFAYLVEGHLDVVQMWQQGLRNTVGQQGTALAEGQIKLLKRFTTHVVLTYDHDDAGRKATEKNAALLLAAGFRVSYLVPAKKDAKGNYDYTTPNDPDAFLRGLVAEAQKPSKKRRKKGEEVVELTPEQRLQELVETWTKSRRDYVTDWATREAMASEGLNDIHALATAINGLGELVELIPDPVIRTTTYDVVCGIWPKFKKRYKLVKRKEPPAKVVSEEAMATVRSLTADQLTANHEQGFFEKKGGYWVLDGKSGREVCICAFTIDILFFVQSGRLPKYVARLKTYYGRDKVAAFTTKDFVSVAAFSEAIARLHGFIFEGDQKQFNRIKNKLFVGVREAIETHYLGWNERAGVYAWSNGLIHDGEFQACDKYGVVTLRHPVSDVDSIARLNDETQLEIDGTVAVLNHPAEVFDKVGGDTVARLVQAGKVQALTYHYLPSGGDFNMNGDDADDSASKFRHKPKGGELSLQEWAKLICTVYGDDNGRTMVAFYIASLFRSTIHKANNGYFPILFKFGMPGSGKSTAALSLMYMFGVPPHTDGIALESGSTTTGMQRFLSSICDGLVWMNEYKNTLPARTIGMLKDIAGGSGKLMGQNTSGNETRVATVRAAGIISGQDLPTQDAALFSRCIICEYDKRDHEKSKDAMRELEGHQNAGRTTLPTVDLLRHRPLVVAGYAKEEPKCTTELRKEAKQLLGTEPNSRTILNSVSLLTPVKLLLDAGVIQLPFTYKELKDSLLGKMRTTSEVQNVSDEVETYLMTVATLPPFVCKEDEHYKIQKEADGRVKLYLRTGAVQGAYQTALRQQGGNPLGISAMRAYLTKHRAYIEDVARTRFSSPSMPNPTSAIVLDYEMLRQQGIEFRMERSLQAMQITGKEGEPEPAAAPAPVNGSQNVQANQADKQDLRAKLRAQAVLRFVGGRQLRNGSAQYPVQKLLDDLNWDQVPAFTIEEFRQYANMGDVLHTPNGPRMVMERADVIYIEDFQGSF</sequence>
<dbReference type="GO" id="GO:0005737">
    <property type="term" value="C:cytoplasm"/>
    <property type="evidence" value="ECO:0007669"/>
    <property type="project" value="TreeGrafter"/>
</dbReference>
<dbReference type="InterPro" id="IPR006171">
    <property type="entry name" value="TOPRIM_dom"/>
</dbReference>
<keyword evidence="6" id="KW-0479">Metal-binding</keyword>
<dbReference type="EMBL" id="RWIS01000018">
    <property type="protein sequence ID" value="RSK24205.1"/>
    <property type="molecule type" value="Genomic_DNA"/>
</dbReference>
<evidence type="ECO:0000256" key="8">
    <source>
        <dbReference type="ARBA" id="ARBA00022833"/>
    </source>
</evidence>
<dbReference type="InterPro" id="IPR036977">
    <property type="entry name" value="DNA_primase_Znf_CHC2"/>
</dbReference>
<dbReference type="GO" id="GO:0006269">
    <property type="term" value="P:DNA replication, synthesis of primer"/>
    <property type="evidence" value="ECO:0007669"/>
    <property type="project" value="UniProtKB-KW"/>
</dbReference>
<dbReference type="PANTHER" id="PTHR30313">
    <property type="entry name" value="DNA PRIMASE"/>
    <property type="match status" value="1"/>
</dbReference>
<dbReference type="GO" id="GO:1990077">
    <property type="term" value="C:primosome complex"/>
    <property type="evidence" value="ECO:0007669"/>
    <property type="project" value="UniProtKB-KW"/>
</dbReference>
<dbReference type="GO" id="GO:0003899">
    <property type="term" value="F:DNA-directed RNA polymerase activity"/>
    <property type="evidence" value="ECO:0007669"/>
    <property type="project" value="InterPro"/>
</dbReference>
<evidence type="ECO:0000256" key="5">
    <source>
        <dbReference type="ARBA" id="ARBA00022705"/>
    </source>
</evidence>
<dbReference type="InterPro" id="IPR013264">
    <property type="entry name" value="DNAG_N"/>
</dbReference>
<dbReference type="PANTHER" id="PTHR30313:SF2">
    <property type="entry name" value="DNA PRIMASE"/>
    <property type="match status" value="1"/>
</dbReference>
<protein>
    <submittedName>
        <fullName evidence="13">Toprim domain-containing protein</fullName>
    </submittedName>
</protein>
<name>A0A428IZ21_9BACT</name>
<evidence type="ECO:0000259" key="12">
    <source>
        <dbReference type="SMART" id="SM00493"/>
    </source>
</evidence>
<evidence type="ECO:0000256" key="9">
    <source>
        <dbReference type="ARBA" id="ARBA00023163"/>
    </source>
</evidence>
<feature type="compositionally biased region" description="Polar residues" evidence="10">
    <location>
        <begin position="1149"/>
        <end position="1159"/>
    </location>
</feature>
<dbReference type="SMART" id="SM00493">
    <property type="entry name" value="TOPRIM"/>
    <property type="match status" value="1"/>
</dbReference>
<dbReference type="Gene3D" id="3.40.1360.10">
    <property type="match status" value="1"/>
</dbReference>
<dbReference type="Pfam" id="PF08275">
    <property type="entry name" value="DNAG_N"/>
    <property type="match status" value="1"/>
</dbReference>
<dbReference type="SUPFAM" id="SSF57783">
    <property type="entry name" value="Zinc beta-ribbon"/>
    <property type="match status" value="1"/>
</dbReference>
<evidence type="ECO:0000256" key="10">
    <source>
        <dbReference type="SAM" id="MobiDB-lite"/>
    </source>
</evidence>
<feature type="domain" description="Zinc finger CHC2-type" evidence="11">
    <location>
        <begin position="34"/>
        <end position="88"/>
    </location>
</feature>
<dbReference type="Proteomes" id="UP000280066">
    <property type="component" value="Unassembled WGS sequence"/>
</dbReference>
<dbReference type="GO" id="GO:0000428">
    <property type="term" value="C:DNA-directed RNA polymerase complex"/>
    <property type="evidence" value="ECO:0007669"/>
    <property type="project" value="UniProtKB-KW"/>
</dbReference>
<dbReference type="InterPro" id="IPR034151">
    <property type="entry name" value="TOPRIM_DnaG_bac"/>
</dbReference>
<dbReference type="OrthoDB" id="1110431at2"/>
<dbReference type="InterPro" id="IPR050219">
    <property type="entry name" value="DnaG_primase"/>
</dbReference>
<gene>
    <name evidence="13" type="ORF">EI290_20715</name>
</gene>
<evidence type="ECO:0000256" key="1">
    <source>
        <dbReference type="ARBA" id="ARBA00022478"/>
    </source>
</evidence>
<evidence type="ECO:0000259" key="11">
    <source>
        <dbReference type="SMART" id="SM00400"/>
    </source>
</evidence>
<dbReference type="RefSeq" id="WP_125433562.1">
    <property type="nucleotide sequence ID" value="NZ_RWIS01000018.1"/>
</dbReference>
<dbReference type="InterPro" id="IPR002694">
    <property type="entry name" value="Znf_CHC2"/>
</dbReference>
<dbReference type="Gene3D" id="3.90.580.10">
    <property type="entry name" value="Zinc finger, CHC2-type domain"/>
    <property type="match status" value="1"/>
</dbReference>
<dbReference type="InterPro" id="IPR037068">
    <property type="entry name" value="DNA_primase_core_N_sf"/>
</dbReference>
<dbReference type="SMART" id="SM00400">
    <property type="entry name" value="ZnF_CHCC"/>
    <property type="match status" value="1"/>
</dbReference>
<feature type="domain" description="Toprim" evidence="12">
    <location>
        <begin position="264"/>
        <end position="335"/>
    </location>
</feature>
<reference evidence="13 14" key="1">
    <citation type="submission" date="2018-12" db="EMBL/GenBank/DDBJ databases">
        <authorList>
            <person name="Feng G."/>
            <person name="Zhu H."/>
        </authorList>
    </citation>
    <scope>NUCLEOTIDE SEQUENCE [LARGE SCALE GENOMIC DNA]</scope>
    <source>
        <strain evidence="13 14">9PBR-2</strain>
    </source>
</reference>
<evidence type="ECO:0000313" key="14">
    <source>
        <dbReference type="Proteomes" id="UP000280066"/>
    </source>
</evidence>
<dbReference type="Gene3D" id="3.90.980.10">
    <property type="entry name" value="DNA primase, catalytic core, N-terminal domain"/>
    <property type="match status" value="1"/>
</dbReference>
<keyword evidence="2" id="KW-0639">Primosome</keyword>
<dbReference type="AlphaFoldDB" id="A0A428IZ21"/>
<evidence type="ECO:0000256" key="2">
    <source>
        <dbReference type="ARBA" id="ARBA00022515"/>
    </source>
</evidence>
<dbReference type="SUPFAM" id="SSF56731">
    <property type="entry name" value="DNA primase core"/>
    <property type="match status" value="1"/>
</dbReference>
<keyword evidence="8" id="KW-0862">Zinc</keyword>
<feature type="region of interest" description="Disordered" evidence="10">
    <location>
        <begin position="1134"/>
        <end position="1161"/>
    </location>
</feature>
<evidence type="ECO:0000256" key="6">
    <source>
        <dbReference type="ARBA" id="ARBA00022723"/>
    </source>
</evidence>
<comment type="caution">
    <text evidence="13">The sequence shown here is derived from an EMBL/GenBank/DDBJ whole genome shotgun (WGS) entry which is preliminary data.</text>
</comment>
<keyword evidence="7" id="KW-0863">Zinc-finger</keyword>
<dbReference type="Pfam" id="PF01807">
    <property type="entry name" value="Zn_ribbon_DnaG"/>
    <property type="match status" value="1"/>
</dbReference>
<dbReference type="CDD" id="cd03364">
    <property type="entry name" value="TOPRIM_DnaG_primases"/>
    <property type="match status" value="1"/>
</dbReference>
<organism evidence="13 14">
    <name type="scientific">Hymenobacter metallilatus</name>
    <dbReference type="NCBI Taxonomy" id="2493666"/>
    <lineage>
        <taxon>Bacteria</taxon>
        <taxon>Pseudomonadati</taxon>
        <taxon>Bacteroidota</taxon>
        <taxon>Cytophagia</taxon>
        <taxon>Cytophagales</taxon>
        <taxon>Hymenobacteraceae</taxon>
        <taxon>Hymenobacter</taxon>
    </lineage>
</organism>
<dbReference type="GO" id="GO:0008270">
    <property type="term" value="F:zinc ion binding"/>
    <property type="evidence" value="ECO:0007669"/>
    <property type="project" value="UniProtKB-KW"/>
</dbReference>
<dbReference type="GO" id="GO:0003677">
    <property type="term" value="F:DNA binding"/>
    <property type="evidence" value="ECO:0007669"/>
    <property type="project" value="InterPro"/>
</dbReference>
<keyword evidence="3" id="KW-0808">Transferase</keyword>
<keyword evidence="9" id="KW-0804">Transcription</keyword>
<evidence type="ECO:0000313" key="13">
    <source>
        <dbReference type="EMBL" id="RSK24205.1"/>
    </source>
</evidence>
<keyword evidence="14" id="KW-1185">Reference proteome</keyword>
<keyword evidence="5" id="KW-0235">DNA replication</keyword>